<dbReference type="SUPFAM" id="SSF52777">
    <property type="entry name" value="CoA-dependent acyltransferases"/>
    <property type="match status" value="2"/>
</dbReference>
<dbReference type="InterPro" id="IPR010071">
    <property type="entry name" value="AA_adenyl_dom"/>
</dbReference>
<evidence type="ECO:0000313" key="2">
    <source>
        <dbReference type="EMBL" id="QTL36672.1"/>
    </source>
</evidence>
<dbReference type="InterPro" id="IPR029058">
    <property type="entry name" value="AB_hydrolase_fold"/>
</dbReference>
<dbReference type="InterPro" id="IPR025110">
    <property type="entry name" value="AMP-bd_C"/>
</dbReference>
<dbReference type="PROSITE" id="PS50075">
    <property type="entry name" value="CARRIER"/>
    <property type="match status" value="1"/>
</dbReference>
<dbReference type="Pfam" id="PF00550">
    <property type="entry name" value="PP-binding"/>
    <property type="match status" value="1"/>
</dbReference>
<dbReference type="SUPFAM" id="SSF47336">
    <property type="entry name" value="ACP-like"/>
    <property type="match status" value="1"/>
</dbReference>
<dbReference type="PANTHER" id="PTHR45527:SF1">
    <property type="entry name" value="FATTY ACID SYNTHASE"/>
    <property type="match status" value="1"/>
</dbReference>
<organism evidence="2 3">
    <name type="scientific">Pseudoalteromonas viridis</name>
    <dbReference type="NCBI Taxonomy" id="339617"/>
    <lineage>
        <taxon>Bacteria</taxon>
        <taxon>Pseudomonadati</taxon>
        <taxon>Pseudomonadota</taxon>
        <taxon>Gammaproteobacteria</taxon>
        <taxon>Alteromonadales</taxon>
        <taxon>Pseudoalteromonadaceae</taxon>
        <taxon>Pseudoalteromonas</taxon>
    </lineage>
</organism>
<reference evidence="2 3" key="1">
    <citation type="submission" date="2021-03" db="EMBL/GenBank/DDBJ databases">
        <title>Complete Genome of Pseudoalteromonas viridis Strain BBR56, a new biocontrol bacterial candidate.</title>
        <authorList>
            <person name="Handayani D.P."/>
            <person name="Isnansetyo A."/>
            <person name="Istiqomah I."/>
            <person name="Jumina J."/>
        </authorList>
    </citation>
    <scope>NUCLEOTIDE SEQUENCE [LARGE SCALE GENOMIC DNA]</scope>
    <source>
        <strain evidence="2 3">BBR56</strain>
    </source>
</reference>
<accession>A0ABX7VAH5</accession>
<evidence type="ECO:0000313" key="3">
    <source>
        <dbReference type="Proteomes" id="UP000665025"/>
    </source>
</evidence>
<sequence>MQNKIEAVYPLTPLQEGLLFHTVSNPDESAYHEQVSCTIEGQLDVEKFKSAWQFLSDRHSVLRSVFAWKKSENPVQAVAREMEIEFNVLTVPQESTPESYWQQVLADDMDRGFELSKAPLTRFFLLQVDQQSWKFLWSHHHILLDGWSFGILMREFLESYEHLCVKGQLPELKPALQFKEFVHHLSRQNVNDSQAYWQRQLQGFATPSHLSIDKGVGIEEGGEEEYTLDTLVNKAASAKLHAWSKQSGVTLSTIVHAAWAKILASYCCSQDVLFGSTIAGRPPEISGIDEMVGICINTIPFRVQIPEQGTVSHWLTALHQQALDNQMNQRFSLSDLHGYTDLSASQPLFESILSVQNYPLDDGMEATWGGIQMKDFLWKGPTNYPLTVRAFPNEEIMLVISYYKKRFETERAEALLAQLKGVIEQIAEHLESPVSALQVIHGQEAQTMLFDWNESGIEFPEQYCLHQLFEQHAAKTPEKLALIAGDGSLSYAQLDQQANQLAHYLQSQGVKLGDKVGICVSRSTLSVTAMLAILKAGACYVPLDPAYPEERLQYMLQDSGVNVILLGGRGSQINIHWGIKTVVLEQGEWRAQSSQALDIEVDPELLCYMIYTSGSSGQPKGVMLNHRGRVNNIFDYIRRYNMGPSDRLMSVSSLSFDISVANLFGMLMSGGTLVYPKYELEKDVSHWLDVMLEHKTTIWHSAPALMEMILDNEKDRLSAVPLRLGIFGGDWISTTLPDRLRAVIPALHFVSAGGATELSIDSVIYDVHHTDPDWISIPYGKVMDNQSVYILDENLDAVPIGVPGELHLGGIGMAAGYFDRPGLTAEKYVPNPYARVPGERLYKTGDLAKYHDDGTVELLGRIDFQVKIRGLRVELGEIESTLKQHAYVQDAVAWVQRDEKADATLVAYVVLNQTDMPDLRGWLMDKLPEHMVPLIIAPLAEIPLTPNGKTDRRALPKLELVIQDEAIAAQSDVEQQIINHWAELLGLEAHKIGRQHNFFDIGGNSLKALKGANIPGLKCSVADLYRYSSVQDLATHIERGEVKDLYWVELTQNKSTDLPVLLCVPYGGGHAGVYQRLAEVLEGHVRLLSLSLPGHENHDSRPLMQAREIVAGAVTELKENYPTTNLFVYGHCGGVATALELATQLELQAFGLQHVWMAASYPLPATQIAQDPFVDMSDLQLAMEFAALGAFEQMDDKALIRIGRLLRHDGSVARNYFLERYRNQSSKLAAPLTCLIGADDPLTLDYEEKYLNWQSFAHSVSLAVVPGGHYFNAESAEQLAASVLPVLGSIEQSSGGTCV</sequence>
<dbReference type="CDD" id="cd19543">
    <property type="entry name" value="DCL_NRPS"/>
    <property type="match status" value="1"/>
</dbReference>
<dbReference type="SMART" id="SM00824">
    <property type="entry name" value="PKS_TE"/>
    <property type="match status" value="1"/>
</dbReference>
<protein>
    <submittedName>
        <fullName evidence="2">Amino acid adenylation domain-containing protein</fullName>
    </submittedName>
</protein>
<dbReference type="Pfam" id="PF00668">
    <property type="entry name" value="Condensation"/>
    <property type="match status" value="1"/>
</dbReference>
<dbReference type="Proteomes" id="UP000665025">
    <property type="component" value="Chromosome 1"/>
</dbReference>
<dbReference type="Pfam" id="PF00975">
    <property type="entry name" value="Thioesterase"/>
    <property type="match status" value="1"/>
</dbReference>
<dbReference type="InterPro" id="IPR023213">
    <property type="entry name" value="CAT-like_dom_sf"/>
</dbReference>
<dbReference type="InterPro" id="IPR045851">
    <property type="entry name" value="AMP-bd_C_sf"/>
</dbReference>
<proteinExistence type="predicted"/>
<dbReference type="RefSeq" id="WP_209053157.1">
    <property type="nucleotide sequence ID" value="NZ_CP072425.1"/>
</dbReference>
<feature type="domain" description="Carrier" evidence="1">
    <location>
        <begin position="968"/>
        <end position="1041"/>
    </location>
</feature>
<dbReference type="Pfam" id="PF00501">
    <property type="entry name" value="AMP-binding"/>
    <property type="match status" value="1"/>
</dbReference>
<dbReference type="PANTHER" id="PTHR45527">
    <property type="entry name" value="NONRIBOSOMAL PEPTIDE SYNTHETASE"/>
    <property type="match status" value="1"/>
</dbReference>
<dbReference type="InterPro" id="IPR020802">
    <property type="entry name" value="TesA-like"/>
</dbReference>
<dbReference type="InterPro" id="IPR001031">
    <property type="entry name" value="Thioesterase"/>
</dbReference>
<dbReference type="InterPro" id="IPR001242">
    <property type="entry name" value="Condensation_dom"/>
</dbReference>
<dbReference type="InterPro" id="IPR000873">
    <property type="entry name" value="AMP-dep_synth/lig_dom"/>
</dbReference>
<dbReference type="InterPro" id="IPR036736">
    <property type="entry name" value="ACP-like_sf"/>
</dbReference>
<dbReference type="Gene3D" id="1.10.1200.10">
    <property type="entry name" value="ACP-like"/>
    <property type="match status" value="1"/>
</dbReference>
<keyword evidence="3" id="KW-1185">Reference proteome</keyword>
<dbReference type="Gene3D" id="3.30.559.10">
    <property type="entry name" value="Chloramphenicol acetyltransferase-like domain"/>
    <property type="match status" value="1"/>
</dbReference>
<dbReference type="SUPFAM" id="SSF53474">
    <property type="entry name" value="alpha/beta-Hydrolases"/>
    <property type="match status" value="1"/>
</dbReference>
<dbReference type="Gene3D" id="3.40.50.980">
    <property type="match status" value="2"/>
</dbReference>
<dbReference type="InterPro" id="IPR009081">
    <property type="entry name" value="PP-bd_ACP"/>
</dbReference>
<dbReference type="Gene3D" id="3.30.300.30">
    <property type="match status" value="1"/>
</dbReference>
<dbReference type="Gene3D" id="2.30.38.10">
    <property type="entry name" value="Luciferase, Domain 3"/>
    <property type="match status" value="1"/>
</dbReference>
<gene>
    <name evidence="2" type="ORF">J5X90_06470</name>
</gene>
<dbReference type="Gene3D" id="3.30.559.30">
    <property type="entry name" value="Nonribosomal peptide synthetase, condensation domain"/>
    <property type="match status" value="1"/>
</dbReference>
<dbReference type="Pfam" id="PF13193">
    <property type="entry name" value="AMP-binding_C"/>
    <property type="match status" value="1"/>
</dbReference>
<dbReference type="NCBIfam" id="TIGR01733">
    <property type="entry name" value="AA-adenyl-dom"/>
    <property type="match status" value="1"/>
</dbReference>
<dbReference type="InterPro" id="IPR020845">
    <property type="entry name" value="AMP-binding_CS"/>
</dbReference>
<name>A0ABX7VAH5_9GAMM</name>
<dbReference type="SUPFAM" id="SSF56801">
    <property type="entry name" value="Acetyl-CoA synthetase-like"/>
    <property type="match status" value="1"/>
</dbReference>
<dbReference type="PROSITE" id="PS00455">
    <property type="entry name" value="AMP_BINDING"/>
    <property type="match status" value="1"/>
</dbReference>
<dbReference type="CDD" id="cd05930">
    <property type="entry name" value="A_NRPS"/>
    <property type="match status" value="1"/>
</dbReference>
<evidence type="ECO:0000259" key="1">
    <source>
        <dbReference type="PROSITE" id="PS50075"/>
    </source>
</evidence>
<dbReference type="Gene3D" id="3.40.50.1820">
    <property type="entry name" value="alpha/beta hydrolase"/>
    <property type="match status" value="1"/>
</dbReference>
<dbReference type="EMBL" id="CP072425">
    <property type="protein sequence ID" value="QTL36672.1"/>
    <property type="molecule type" value="Genomic_DNA"/>
</dbReference>